<keyword evidence="2" id="KW-0134">Cell wall</keyword>
<evidence type="ECO:0000256" key="6">
    <source>
        <dbReference type="SAM" id="Phobius"/>
    </source>
</evidence>
<evidence type="ECO:0000259" key="7">
    <source>
        <dbReference type="PROSITE" id="PS50847"/>
    </source>
</evidence>
<proteinExistence type="inferred from homology"/>
<evidence type="ECO:0000256" key="2">
    <source>
        <dbReference type="ARBA" id="ARBA00022512"/>
    </source>
</evidence>
<keyword evidence="5" id="KW-0572">Peptidoglycan-anchor</keyword>
<feature type="transmembrane region" description="Helical" evidence="6">
    <location>
        <begin position="1638"/>
        <end position="1660"/>
    </location>
</feature>
<dbReference type="InterPro" id="IPR041033">
    <property type="entry name" value="SpaA_PFL_dom_1"/>
</dbReference>
<evidence type="ECO:0000313" key="8">
    <source>
        <dbReference type="EMBL" id="MBU5591670.1"/>
    </source>
</evidence>
<dbReference type="Pfam" id="PF17961">
    <property type="entry name" value="Big_8"/>
    <property type="match status" value="1"/>
</dbReference>
<evidence type="ECO:0000313" key="9">
    <source>
        <dbReference type="Proteomes" id="UP000736583"/>
    </source>
</evidence>
<dbReference type="NCBIfam" id="TIGR01451">
    <property type="entry name" value="B_ant_repeat"/>
    <property type="match status" value="2"/>
</dbReference>
<dbReference type="InterPro" id="IPR019931">
    <property type="entry name" value="LPXTG_anchor"/>
</dbReference>
<name>A0ABS6EZW5_9CLOT</name>
<evidence type="ECO:0000256" key="4">
    <source>
        <dbReference type="ARBA" id="ARBA00022729"/>
    </source>
</evidence>
<keyword evidence="3" id="KW-0964">Secreted</keyword>
<dbReference type="EMBL" id="JAHLQL010000001">
    <property type="protein sequence ID" value="MBU5591670.1"/>
    <property type="molecule type" value="Genomic_DNA"/>
</dbReference>
<gene>
    <name evidence="8" type="ORF">KQI89_07815</name>
</gene>
<keyword evidence="6" id="KW-0812">Transmembrane</keyword>
<organism evidence="8 9">
    <name type="scientific">Clostridium simiarum</name>
    <dbReference type="NCBI Taxonomy" id="2841506"/>
    <lineage>
        <taxon>Bacteria</taxon>
        <taxon>Bacillati</taxon>
        <taxon>Bacillota</taxon>
        <taxon>Clostridia</taxon>
        <taxon>Eubacteriales</taxon>
        <taxon>Clostridiaceae</taxon>
        <taxon>Clostridium</taxon>
    </lineage>
</organism>
<keyword evidence="6" id="KW-1133">Transmembrane helix</keyword>
<dbReference type="PANTHER" id="PTHR36108">
    <property type="entry name" value="COLOSSIN-B-RELATED"/>
    <property type="match status" value="1"/>
</dbReference>
<dbReference type="Pfam" id="PF17802">
    <property type="entry name" value="SpaA"/>
    <property type="match status" value="8"/>
</dbReference>
<dbReference type="Pfam" id="PF05737">
    <property type="entry name" value="Collagen_bind"/>
    <property type="match status" value="3"/>
</dbReference>
<dbReference type="PANTHER" id="PTHR36108:SF13">
    <property type="entry name" value="COLOSSIN-B-RELATED"/>
    <property type="match status" value="1"/>
</dbReference>
<dbReference type="RefSeq" id="WP_216456603.1">
    <property type="nucleotide sequence ID" value="NZ_JAHLQL010000001.1"/>
</dbReference>
<evidence type="ECO:0000256" key="5">
    <source>
        <dbReference type="ARBA" id="ARBA00023088"/>
    </source>
</evidence>
<reference evidence="8 9" key="1">
    <citation type="submission" date="2021-06" db="EMBL/GenBank/DDBJ databases">
        <authorList>
            <person name="Sun Q."/>
            <person name="Li D."/>
        </authorList>
    </citation>
    <scope>NUCLEOTIDE SEQUENCE [LARGE SCALE GENOMIC DNA]</scope>
    <source>
        <strain evidence="8 9">MSJ-4</strain>
    </source>
</reference>
<dbReference type="InterPro" id="IPR047589">
    <property type="entry name" value="DUF11_rpt"/>
</dbReference>
<keyword evidence="9" id="KW-1185">Reference proteome</keyword>
<accession>A0ABS6EZW5</accession>
<comment type="similarity">
    <text evidence="1">Belongs to the serine-aspartate repeat-containing protein (SDr) family.</text>
</comment>
<keyword evidence="4" id="KW-0732">Signal</keyword>
<dbReference type="InterPro" id="IPR008456">
    <property type="entry name" value="Collagen-bd_dom"/>
</dbReference>
<keyword evidence="6" id="KW-0472">Membrane</keyword>
<comment type="caution">
    <text evidence="8">The sequence shown here is derived from an EMBL/GenBank/DDBJ whole genome shotgun (WGS) entry which is preliminary data.</text>
</comment>
<dbReference type="Proteomes" id="UP000736583">
    <property type="component" value="Unassembled WGS sequence"/>
</dbReference>
<evidence type="ECO:0000256" key="3">
    <source>
        <dbReference type="ARBA" id="ARBA00022525"/>
    </source>
</evidence>
<dbReference type="PROSITE" id="PS50847">
    <property type="entry name" value="GRAM_POS_ANCHORING"/>
    <property type="match status" value="1"/>
</dbReference>
<protein>
    <recommendedName>
        <fullName evidence="7">Gram-positive cocci surface proteins LPxTG domain-containing protein</fullName>
    </recommendedName>
</protein>
<sequence length="1664" mass="185397">MRKKRYNIKQKKKLSIFTAFIAVILQIFSIIPAVQVRSADVTSTFPFITEVTLTDSKGNPINESSNPISKNAEVKLTYKFSILNQGTVKNGDTYTMQIPKEIQIINTLNFPITLDNGDTIAKVTIGTDGKVNITFNEFAESNSNVSGYFYIDTQFDPNQIGGTDPVPIKFEVGGNSSPIVINVNFKQPEIPKASVMKEGSYDASKNEITWKVIVNPENVKVNNAQIVDNISLGQEFIPDSVKINGANADTANYSYDGISNKLTYNFSDVIEKQQIITFKTKVVNPKAFENEGATVYEYNKAIFNHDGTTVDSNEASVEIITDFIRKDGKYDEKTKRINWTIYVNNNAQSIPNAVVTDDIPEGLTFTLDSVKIDGNSTKDNYTINGEKFIYTFPMAINEPHKIEFSTDVTDEGAFNSNTSKNYNNKVTLIGDGVPSNASDNKGVGVPTSIIYKYGKEYNAATGEITWQVVVNHNKIAIKNAVVTDEIRLGQEYVEGSATIDKSYPGGSFNYDKVVSDKEKTGTLTYTFSGDISETYVITFKTKVTDPNVFAGNRNENYYNVVKLTGDNIVQSQGQGEQKVQSQVIDKSSKDYNYVTREITWKVVVNKNKMLLTNAYFTDAINEGQEFVPNSVMLNGNAAEATNYKYDETTKILTYSFPSEIKDEQIITFKTKITDTSIFNTNGEKVFNNTAKLITDLVPGGVESKGTGKIKSTLIDKKADYTKGNSYIDWNVTINANEILIKDAVLTDTLQEGLELDTTSIKLYKQTLNPDGTLLKGEEITLDQDNVKYNTATREFTFTLPSTIEEAYILAFRTDVVDKKKSPFTNSISFKGTGLIQSSSSSKVDVIFQGAGGGGVGETGSIKVVKVNSNNEDIKLEGAVFELLDKYQNVIRTSELTGVNGEVVFDKLKFDIDYYVREKEAPTGYVLSNELYKFQLKNSQDEKNIVYNYKNRSITGEIEFFKNGDNDNPLEGAEFAIYKLSDTAYENPLATSISDKDGKVQFKNVEYGEYSIKETKAPEGYNLSDEILKASITEDGEVVKANPYSISNTRIKGNIEFIKLGEEREPLQGAEFKLYKEADTSYKKPVATAISDKSGHVEFKNIEYGKYNIKETKAPKGYVLSKEVLTANITKSGITVKANPESISNKRIRENKIIGNIEFIKLGEEREPLQGAEFKLYKETDTNFESPIATAISDESGRVEFKNIEYGRYNIKETKAPEGYVISKEVLTANIIENGITVKANPESISNTRIKGNIEFTKLGEDKEPLQGAEFKLYKETDTNFENPIAIAISDESGRVEFKNIEYGKYNIKETKAPEGYVLSYEVLTANITKSGITVKANPESISNIRIKGNIEFIKLGEEKEPLQGAEFKLYKETDTNFEKPIAAAISDESGRVEFKNIEYGKYIIKETKAPEGYVLSDEVLTANIIENDITVKSNPESISNRKIRGSVQVKKLDENKEPLKGAEFTLYNAEGKEIKTSVSREDGTLLFEDLVYGEYTIKETKVPEGYLASEGTIKVFVDKDRELYTYEVVNNRIKGVIVITKTDMNGKILQGAEFTLYDRDGKEVTTVVSDNNGVVIFNDVDYSSYTIKETKAPKGYILGKEELEVKVNSPETQRFTVKNQAEKLADKIINLLPKTGNLFGSTVIIIIGALTILSGVGLFLKRNR</sequence>
<feature type="domain" description="Gram-positive cocci surface proteins LPxTG" evidence="7">
    <location>
        <begin position="1632"/>
        <end position="1664"/>
    </location>
</feature>
<dbReference type="InterPro" id="IPR041171">
    <property type="entry name" value="SDR_Ig"/>
</dbReference>
<evidence type="ECO:0000256" key="1">
    <source>
        <dbReference type="ARBA" id="ARBA00007257"/>
    </source>
</evidence>